<dbReference type="PANTHER" id="PTHR38436:SF1">
    <property type="entry name" value="ESTER CYCLASE"/>
    <property type="match status" value="1"/>
</dbReference>
<dbReference type="InterPro" id="IPR032710">
    <property type="entry name" value="NTF2-like_dom_sf"/>
</dbReference>
<accession>A0ABV3ZBW2</accession>
<feature type="region of interest" description="Disordered" evidence="1">
    <location>
        <begin position="20"/>
        <end position="46"/>
    </location>
</feature>
<dbReference type="Gene3D" id="3.10.450.50">
    <property type="match status" value="1"/>
</dbReference>
<sequence length="179" mass="19338">MKAQIIPLAIALLLTTSCTSNQSSSTQKDTTAATSNATDNKEAMEEKNKATALASIQGFNTHSVDQIFKDAAPDMIDYGDGTDAGLKGRDSIKALMKDFFTSFPDMKGENLLALADGNKVVVFGDWSGTFKGEFMGKKPTGKSFKFKDADLYTFNDAGQIIEHRGVQNMSVFWAQVGAK</sequence>
<feature type="chain" id="PRO_5046789968" evidence="2">
    <location>
        <begin position="23"/>
        <end position="179"/>
    </location>
</feature>
<proteinExistence type="predicted"/>
<organism evidence="3 4">
    <name type="scientific">Danxiaibacter flavus</name>
    <dbReference type="NCBI Taxonomy" id="3049108"/>
    <lineage>
        <taxon>Bacteria</taxon>
        <taxon>Pseudomonadati</taxon>
        <taxon>Bacteroidota</taxon>
        <taxon>Chitinophagia</taxon>
        <taxon>Chitinophagales</taxon>
        <taxon>Chitinophagaceae</taxon>
        <taxon>Danxiaibacter</taxon>
    </lineage>
</organism>
<feature type="signal peptide" evidence="2">
    <location>
        <begin position="1"/>
        <end position="22"/>
    </location>
</feature>
<evidence type="ECO:0000313" key="3">
    <source>
        <dbReference type="EMBL" id="MEX6686581.1"/>
    </source>
</evidence>
<evidence type="ECO:0000256" key="1">
    <source>
        <dbReference type="SAM" id="MobiDB-lite"/>
    </source>
</evidence>
<feature type="compositionally biased region" description="Low complexity" evidence="1">
    <location>
        <begin position="20"/>
        <end position="38"/>
    </location>
</feature>
<dbReference type="EMBL" id="JAULBC010000001">
    <property type="protein sequence ID" value="MEX6686581.1"/>
    <property type="molecule type" value="Genomic_DNA"/>
</dbReference>
<dbReference type="Pfam" id="PF07366">
    <property type="entry name" value="SnoaL"/>
    <property type="match status" value="1"/>
</dbReference>
<dbReference type="PROSITE" id="PS51257">
    <property type="entry name" value="PROKAR_LIPOPROTEIN"/>
    <property type="match status" value="1"/>
</dbReference>
<comment type="caution">
    <text evidence="3">The sequence shown here is derived from an EMBL/GenBank/DDBJ whole genome shotgun (WGS) entry which is preliminary data.</text>
</comment>
<evidence type="ECO:0000256" key="2">
    <source>
        <dbReference type="SAM" id="SignalP"/>
    </source>
</evidence>
<dbReference type="SUPFAM" id="SSF54427">
    <property type="entry name" value="NTF2-like"/>
    <property type="match status" value="1"/>
</dbReference>
<protein>
    <submittedName>
        <fullName evidence="3">Ester cyclase</fullName>
    </submittedName>
</protein>
<gene>
    <name evidence="3" type="ORF">QTN47_03695</name>
</gene>
<dbReference type="RefSeq" id="WP_369327978.1">
    <property type="nucleotide sequence ID" value="NZ_JAULBC010000001.1"/>
</dbReference>
<keyword evidence="4" id="KW-1185">Reference proteome</keyword>
<dbReference type="InterPro" id="IPR009959">
    <property type="entry name" value="Cyclase_SnoaL-like"/>
</dbReference>
<keyword evidence="2" id="KW-0732">Signal</keyword>
<name>A0ABV3ZBW2_9BACT</name>
<dbReference type="PANTHER" id="PTHR38436">
    <property type="entry name" value="POLYKETIDE CYCLASE SNOAL-LIKE DOMAIN"/>
    <property type="match status" value="1"/>
</dbReference>
<evidence type="ECO:0000313" key="4">
    <source>
        <dbReference type="Proteomes" id="UP001560573"/>
    </source>
</evidence>
<dbReference type="Proteomes" id="UP001560573">
    <property type="component" value="Unassembled WGS sequence"/>
</dbReference>
<reference evidence="3 4" key="1">
    <citation type="submission" date="2023-07" db="EMBL/GenBank/DDBJ databases">
        <authorList>
            <person name="Lian W.-H."/>
        </authorList>
    </citation>
    <scope>NUCLEOTIDE SEQUENCE [LARGE SCALE GENOMIC DNA]</scope>
    <source>
        <strain evidence="3 4">SYSU DXS3180</strain>
    </source>
</reference>